<dbReference type="InterPro" id="IPR049163">
    <property type="entry name" value="Pif1-like_2B_dom"/>
</dbReference>
<evidence type="ECO:0000256" key="8">
    <source>
        <dbReference type="ARBA" id="ARBA00023235"/>
    </source>
</evidence>
<dbReference type="Gene3D" id="3.40.50.300">
    <property type="entry name" value="P-loop containing nucleotide triphosphate hydrolases"/>
    <property type="match status" value="1"/>
</dbReference>
<sequence>MVMSMSTCQQNAFESFVKGENIFISGQAGTGKSFIINEMDKWAKGNKKKINNTALTGCAALLLNNATTIHSWAGIGIGNGDVLKHEKNIKKYNKLDNWLTDILIIDEISMMSQPIFELLDAIGKKIRKNNKPFGGIQLVCCGDFFQLPPIEESFCFESPLWNISFNKKIMFTHNYRQKDNDFQMLLNEVREGKISPEGCKILIDCSKKVLKEGIQPTIIFPTKRLADQVNQFENLTLDTEGHIYKIYKTTSSPHILAELEKQKGMYEETITLKIGSQVMCITNLDQDLGIINGSQGIVIGFDQYPIVQFKKCKLVMKPHLWKNEKYENEGIYQIPLILSWAITIHKAQGITLDEAMINIGSSVFEYGQTYVALSRLRDQEGLYIKALDISKIKANPKVIEYYRILNE</sequence>
<dbReference type="Pfam" id="PF05970">
    <property type="entry name" value="PIF1"/>
    <property type="match status" value="1"/>
</dbReference>
<feature type="domain" description="DNA helicase Pif1-like 2B" evidence="10">
    <location>
        <begin position="261"/>
        <end position="301"/>
    </location>
</feature>
<evidence type="ECO:0000256" key="2">
    <source>
        <dbReference type="ARBA" id="ARBA00022763"/>
    </source>
</evidence>
<evidence type="ECO:0000313" key="11">
    <source>
        <dbReference type="EMBL" id="QHT32049.1"/>
    </source>
</evidence>
<dbReference type="SUPFAM" id="SSF52540">
    <property type="entry name" value="P-loop containing nucleoside triphosphate hydrolases"/>
    <property type="match status" value="2"/>
</dbReference>
<evidence type="ECO:0000256" key="3">
    <source>
        <dbReference type="ARBA" id="ARBA00022801"/>
    </source>
</evidence>
<organism evidence="11">
    <name type="scientific">viral metagenome</name>
    <dbReference type="NCBI Taxonomy" id="1070528"/>
    <lineage>
        <taxon>unclassified sequences</taxon>
        <taxon>metagenomes</taxon>
        <taxon>organismal metagenomes</taxon>
    </lineage>
</organism>
<keyword evidence="1" id="KW-0547">Nucleotide-binding</keyword>
<dbReference type="PANTHER" id="PTHR47642">
    <property type="entry name" value="ATP-DEPENDENT DNA HELICASE"/>
    <property type="match status" value="1"/>
</dbReference>
<dbReference type="InterPro" id="IPR010285">
    <property type="entry name" value="DNA_helicase_pif1-like_DEAD"/>
</dbReference>
<dbReference type="GO" id="GO:0006281">
    <property type="term" value="P:DNA repair"/>
    <property type="evidence" value="ECO:0007669"/>
    <property type="project" value="InterPro"/>
</dbReference>
<accession>A0A6C0EUS1</accession>
<evidence type="ECO:0000256" key="1">
    <source>
        <dbReference type="ARBA" id="ARBA00022741"/>
    </source>
</evidence>
<keyword evidence="6" id="KW-0238">DNA-binding</keyword>
<keyword evidence="5" id="KW-0067">ATP-binding</keyword>
<evidence type="ECO:0000256" key="6">
    <source>
        <dbReference type="ARBA" id="ARBA00023125"/>
    </source>
</evidence>
<evidence type="ECO:0000256" key="5">
    <source>
        <dbReference type="ARBA" id="ARBA00022840"/>
    </source>
</evidence>
<dbReference type="EMBL" id="MN738930">
    <property type="protein sequence ID" value="QHT32049.1"/>
    <property type="molecule type" value="Genomic_DNA"/>
</dbReference>
<evidence type="ECO:0008006" key="12">
    <source>
        <dbReference type="Google" id="ProtNLM"/>
    </source>
</evidence>
<proteinExistence type="predicted"/>
<dbReference type="PANTHER" id="PTHR47642:SF5">
    <property type="entry name" value="ATP-DEPENDENT DNA HELICASE"/>
    <property type="match status" value="1"/>
</dbReference>
<reference evidence="11" key="1">
    <citation type="journal article" date="2020" name="Nature">
        <title>Giant virus diversity and host interactions through global metagenomics.</title>
        <authorList>
            <person name="Schulz F."/>
            <person name="Roux S."/>
            <person name="Paez-Espino D."/>
            <person name="Jungbluth S."/>
            <person name="Walsh D.A."/>
            <person name="Denef V.J."/>
            <person name="McMahon K.D."/>
            <person name="Konstantinidis K.T."/>
            <person name="Eloe-Fadrosh E.A."/>
            <person name="Kyrpides N.C."/>
            <person name="Woyke T."/>
        </authorList>
    </citation>
    <scope>NUCLEOTIDE SEQUENCE</scope>
    <source>
        <strain evidence="11">GVMAG-M-3300009159-65</strain>
    </source>
</reference>
<evidence type="ECO:0000256" key="4">
    <source>
        <dbReference type="ARBA" id="ARBA00022806"/>
    </source>
</evidence>
<dbReference type="InterPro" id="IPR051055">
    <property type="entry name" value="PIF1_helicase"/>
</dbReference>
<keyword evidence="8" id="KW-0413">Isomerase</keyword>
<dbReference type="CDD" id="cd18809">
    <property type="entry name" value="SF1_C_RecD"/>
    <property type="match status" value="1"/>
</dbReference>
<dbReference type="CDD" id="cd18037">
    <property type="entry name" value="DEXSc_Pif1_like"/>
    <property type="match status" value="1"/>
</dbReference>
<dbReference type="GO" id="GO:0003678">
    <property type="term" value="F:DNA helicase activity"/>
    <property type="evidence" value="ECO:0007669"/>
    <property type="project" value="InterPro"/>
</dbReference>
<dbReference type="GO" id="GO:0000723">
    <property type="term" value="P:telomere maintenance"/>
    <property type="evidence" value="ECO:0007669"/>
    <property type="project" value="InterPro"/>
</dbReference>
<name>A0A6C0EUS1_9ZZZZ</name>
<evidence type="ECO:0000256" key="7">
    <source>
        <dbReference type="ARBA" id="ARBA00023204"/>
    </source>
</evidence>
<evidence type="ECO:0000259" key="10">
    <source>
        <dbReference type="Pfam" id="PF21530"/>
    </source>
</evidence>
<keyword evidence="7" id="KW-0234">DNA repair</keyword>
<keyword evidence="3" id="KW-0378">Hydrolase</keyword>
<evidence type="ECO:0000259" key="9">
    <source>
        <dbReference type="Pfam" id="PF05970"/>
    </source>
</evidence>
<dbReference type="AlphaFoldDB" id="A0A6C0EUS1"/>
<feature type="domain" description="DNA helicase Pif1-like DEAD-box helicase" evidence="9">
    <location>
        <begin position="17"/>
        <end position="195"/>
    </location>
</feature>
<dbReference type="InterPro" id="IPR027417">
    <property type="entry name" value="P-loop_NTPase"/>
</dbReference>
<keyword evidence="2" id="KW-0227">DNA damage</keyword>
<keyword evidence="4" id="KW-0347">Helicase</keyword>
<dbReference type="Pfam" id="PF21530">
    <property type="entry name" value="Pif1_2B_dom"/>
    <property type="match status" value="1"/>
</dbReference>
<protein>
    <recommendedName>
        <fullName evidence="12">AAA+ ATPase domain-containing protein</fullName>
    </recommendedName>
</protein>